<feature type="transmembrane region" description="Helical" evidence="17">
    <location>
        <begin position="175"/>
        <end position="195"/>
    </location>
</feature>
<feature type="transmembrane region" description="Helical" evidence="17">
    <location>
        <begin position="58"/>
        <end position="76"/>
    </location>
</feature>
<keyword evidence="10 17" id="KW-0249">Electron transport</keyword>
<dbReference type="PANTHER" id="PTHR43507:SF20">
    <property type="entry name" value="NADH-UBIQUINONE OXIDOREDUCTASE CHAIN 4"/>
    <property type="match status" value="1"/>
</dbReference>
<feature type="transmembrane region" description="Helical" evidence="17">
    <location>
        <begin position="207"/>
        <end position="226"/>
    </location>
</feature>
<feature type="transmembrane region" description="Helical" evidence="17">
    <location>
        <begin position="134"/>
        <end position="155"/>
    </location>
</feature>
<evidence type="ECO:0000256" key="12">
    <source>
        <dbReference type="ARBA" id="ARBA00023027"/>
    </source>
</evidence>
<evidence type="ECO:0000256" key="10">
    <source>
        <dbReference type="ARBA" id="ARBA00022982"/>
    </source>
</evidence>
<gene>
    <name evidence="19" type="primary">nad4</name>
</gene>
<feature type="transmembrane region" description="Helical" evidence="17">
    <location>
        <begin position="83"/>
        <end position="102"/>
    </location>
</feature>
<reference evidence="19" key="1">
    <citation type="journal article" date="2020" name="Insect Sci.">
        <title>Whole-genome single nucleotide polymorphism and mating compatibility studies reveal the presence of distinct species in sub-Saharan Africa Bemisia tabaci whiteflies.</title>
        <authorList>
            <person name="Mugerwa H."/>
            <person name="Wang H.L."/>
            <person name="Sseruwagi P."/>
            <person name="Seal S."/>
            <person name="Colvin J."/>
        </authorList>
    </citation>
    <scope>NUCLEOTIDE SEQUENCE</scope>
    <source>
        <strain evidence="19">SSA1-SG3</strain>
    </source>
</reference>
<evidence type="ECO:0000256" key="15">
    <source>
        <dbReference type="ARBA" id="ARBA00023136"/>
    </source>
</evidence>
<dbReference type="InterPro" id="IPR001750">
    <property type="entry name" value="ND/Mrp_TM"/>
</dbReference>
<comment type="function">
    <text evidence="17">Core subunit of the mitochondrial membrane respiratory chain NADH dehydrogenase (Complex I) which catalyzes electron transfer from NADH through the respiratory chain, using ubiquinone as an electron acceptor. Essential for the catalytic activity and assembly of complex I.</text>
</comment>
<dbReference type="InterPro" id="IPR003918">
    <property type="entry name" value="NADH_UbQ_OxRdtase"/>
</dbReference>
<evidence type="ECO:0000256" key="1">
    <source>
        <dbReference type="ARBA" id="ARBA00003257"/>
    </source>
</evidence>
<comment type="similarity">
    <text evidence="3 17">Belongs to the complex I subunit 4 family.</text>
</comment>
<keyword evidence="14 17" id="KW-0496">Mitochondrion</keyword>
<evidence type="ECO:0000256" key="13">
    <source>
        <dbReference type="ARBA" id="ARBA00023075"/>
    </source>
</evidence>
<sequence length="437" mass="50860">MLSSLKIMKFLMVIMMMVIMKTVKNSIFNYSLIVLLLNLNLQKQDMGKMSYFLWGDDLSFWTFDLSVWIVFILIFSKINQPKIYNKCMFIMLVLLMLTFYSWNMMMFYLMFEISMIIILGVIMTWGYQPERVEAILFMVIMTVLTSLPFIISIMNNKNDLNFWNIQFMKINMWEYLSLMCVFMMKMPTMFLHMWLPKVHVESPVQGSMILAAVLLKMGSYGLIRATTINLQLNMKLEWLIMSFSLWTTLVMAMICLMQTDLKTMIAYSSVVHMTLVFAAITLNKTKSMMSSIYIMIGHGMCSAGLFYMTNIAYMNSKSRSIIINKGSFSMFPTAVAAWFFLCMGNSPMPPSINIMGEFFLFKSILNWSSDKTIVMLMMMIMFSSSLYSIFMFYIVTHGIFKKSMIKIKNFNSKSKNTSMLHMIPMLLISTNPDILII</sequence>
<dbReference type="GO" id="GO:0003954">
    <property type="term" value="F:NADH dehydrogenase activity"/>
    <property type="evidence" value="ECO:0007669"/>
    <property type="project" value="TreeGrafter"/>
</dbReference>
<evidence type="ECO:0000256" key="11">
    <source>
        <dbReference type="ARBA" id="ARBA00022989"/>
    </source>
</evidence>
<evidence type="ECO:0000256" key="3">
    <source>
        <dbReference type="ARBA" id="ARBA00009025"/>
    </source>
</evidence>
<geneLocation type="mitochondrion" evidence="19"/>
<dbReference type="EC" id="7.1.1.2" evidence="4 17"/>
<feature type="transmembrane region" description="Helical" evidence="17">
    <location>
        <begin position="373"/>
        <end position="396"/>
    </location>
</feature>
<comment type="catalytic activity">
    <reaction evidence="16 17">
        <text>a ubiquinone + NADH + 5 H(+)(in) = a ubiquinol + NAD(+) + 4 H(+)(out)</text>
        <dbReference type="Rhea" id="RHEA:29091"/>
        <dbReference type="Rhea" id="RHEA-COMP:9565"/>
        <dbReference type="Rhea" id="RHEA-COMP:9566"/>
        <dbReference type="ChEBI" id="CHEBI:15378"/>
        <dbReference type="ChEBI" id="CHEBI:16389"/>
        <dbReference type="ChEBI" id="CHEBI:17976"/>
        <dbReference type="ChEBI" id="CHEBI:57540"/>
        <dbReference type="ChEBI" id="CHEBI:57945"/>
        <dbReference type="EC" id="7.1.1.2"/>
    </reaction>
</comment>
<keyword evidence="15 17" id="KW-0472">Membrane</keyword>
<evidence type="ECO:0000256" key="4">
    <source>
        <dbReference type="ARBA" id="ARBA00012944"/>
    </source>
</evidence>
<feature type="transmembrane region" description="Helical" evidence="17">
    <location>
        <begin position="108"/>
        <end position="127"/>
    </location>
</feature>
<keyword evidence="12 17" id="KW-0520">NAD</keyword>
<keyword evidence="9" id="KW-1278">Translocase</keyword>
<dbReference type="GO" id="GO:0015990">
    <property type="term" value="P:electron transport coupled proton transport"/>
    <property type="evidence" value="ECO:0007669"/>
    <property type="project" value="TreeGrafter"/>
</dbReference>
<evidence type="ECO:0000256" key="8">
    <source>
        <dbReference type="ARBA" id="ARBA00022692"/>
    </source>
</evidence>
<dbReference type="GO" id="GO:0042773">
    <property type="term" value="P:ATP synthesis coupled electron transport"/>
    <property type="evidence" value="ECO:0007669"/>
    <property type="project" value="InterPro"/>
</dbReference>
<evidence type="ECO:0000259" key="18">
    <source>
        <dbReference type="Pfam" id="PF00361"/>
    </source>
</evidence>
<keyword evidence="8 17" id="KW-0812">Transmembrane</keyword>
<evidence type="ECO:0000313" key="19">
    <source>
        <dbReference type="EMBL" id="QPB46172.1"/>
    </source>
</evidence>
<keyword evidence="7 17" id="KW-0679">Respiratory chain</keyword>
<comment type="function">
    <text evidence="1">Core subunit of the mitochondrial membrane respiratory chain NADH dehydrogenase (Complex I) that is believed to belong to the minimal assembly required for catalysis. Complex I functions in the transfer of electrons from NADH to the respiratory chain. The immediate electron acceptor for the enzyme is believed to be ubiquinone.</text>
</comment>
<dbReference type="EMBL" id="MT880240">
    <property type="protein sequence ID" value="QPB46172.1"/>
    <property type="molecule type" value="Genomic_DNA"/>
</dbReference>
<protein>
    <recommendedName>
        <fullName evidence="5 17">NADH-ubiquinone oxidoreductase chain 4</fullName>
        <ecNumber evidence="4 17">7.1.1.2</ecNumber>
    </recommendedName>
</protein>
<feature type="transmembrane region" description="Helical" evidence="17">
    <location>
        <begin position="238"/>
        <end position="257"/>
    </location>
</feature>
<organism evidence="19">
    <name type="scientific">Bemisia tabaci</name>
    <name type="common">Sweetpotato whitefly</name>
    <name type="synonym">Aleurodes tabaci</name>
    <dbReference type="NCBI Taxonomy" id="7038"/>
    <lineage>
        <taxon>Eukaryota</taxon>
        <taxon>Metazoa</taxon>
        <taxon>Ecdysozoa</taxon>
        <taxon>Arthropoda</taxon>
        <taxon>Hexapoda</taxon>
        <taxon>Insecta</taxon>
        <taxon>Pterygota</taxon>
        <taxon>Neoptera</taxon>
        <taxon>Paraneoptera</taxon>
        <taxon>Hemiptera</taxon>
        <taxon>Sternorrhyncha</taxon>
        <taxon>Aleyrodoidea</taxon>
        <taxon>Aleyrodidae</taxon>
        <taxon>Aleyrodinae</taxon>
        <taxon>Bemisia</taxon>
    </lineage>
</organism>
<feature type="transmembrane region" description="Helical" evidence="17">
    <location>
        <begin position="264"/>
        <end position="282"/>
    </location>
</feature>
<keyword evidence="13 17" id="KW-0830">Ubiquinone</keyword>
<dbReference type="PRINTS" id="PR01437">
    <property type="entry name" value="NUOXDRDTASE4"/>
</dbReference>
<evidence type="ECO:0000256" key="17">
    <source>
        <dbReference type="RuleBase" id="RU003297"/>
    </source>
</evidence>
<evidence type="ECO:0000256" key="5">
    <source>
        <dbReference type="ARBA" id="ARBA00021006"/>
    </source>
</evidence>
<comment type="subcellular location">
    <subcellularLocation>
        <location evidence="2 17">Mitochondrion membrane</location>
        <topology evidence="2 17">Multi-pass membrane protein</topology>
    </subcellularLocation>
</comment>
<dbReference type="Pfam" id="PF00361">
    <property type="entry name" value="Proton_antipo_M"/>
    <property type="match status" value="1"/>
</dbReference>
<dbReference type="AlphaFoldDB" id="A0A7S7YG42"/>
<keyword evidence="11 17" id="KW-1133">Transmembrane helix</keyword>
<dbReference type="GO" id="GO:0008137">
    <property type="term" value="F:NADH dehydrogenase (ubiquinone) activity"/>
    <property type="evidence" value="ECO:0007669"/>
    <property type="project" value="UniProtKB-UniRule"/>
</dbReference>
<evidence type="ECO:0000256" key="14">
    <source>
        <dbReference type="ARBA" id="ARBA00023128"/>
    </source>
</evidence>
<name>A0A7S7YG42_BEMTA</name>
<proteinExistence type="inferred from homology"/>
<accession>A0A7S7YG42</accession>
<feature type="transmembrane region" description="Helical" evidence="17">
    <location>
        <begin position="321"/>
        <end position="341"/>
    </location>
</feature>
<evidence type="ECO:0000256" key="7">
    <source>
        <dbReference type="ARBA" id="ARBA00022660"/>
    </source>
</evidence>
<feature type="domain" description="NADH:quinone oxidoreductase/Mrp antiporter transmembrane" evidence="18">
    <location>
        <begin position="102"/>
        <end position="381"/>
    </location>
</feature>
<dbReference type="GO" id="GO:0031966">
    <property type="term" value="C:mitochondrial membrane"/>
    <property type="evidence" value="ECO:0007669"/>
    <property type="project" value="UniProtKB-SubCell"/>
</dbReference>
<feature type="transmembrane region" description="Helical" evidence="17">
    <location>
        <begin position="288"/>
        <end position="309"/>
    </location>
</feature>
<dbReference type="GO" id="GO:0048039">
    <property type="term" value="F:ubiquinone binding"/>
    <property type="evidence" value="ECO:0007669"/>
    <property type="project" value="TreeGrafter"/>
</dbReference>
<evidence type="ECO:0000256" key="9">
    <source>
        <dbReference type="ARBA" id="ARBA00022967"/>
    </source>
</evidence>
<dbReference type="PANTHER" id="PTHR43507">
    <property type="entry name" value="NADH-UBIQUINONE OXIDOREDUCTASE CHAIN 4"/>
    <property type="match status" value="1"/>
</dbReference>
<evidence type="ECO:0000256" key="16">
    <source>
        <dbReference type="ARBA" id="ARBA00049551"/>
    </source>
</evidence>
<keyword evidence="6 17" id="KW-0813">Transport</keyword>
<evidence type="ECO:0000256" key="6">
    <source>
        <dbReference type="ARBA" id="ARBA00022448"/>
    </source>
</evidence>
<evidence type="ECO:0000256" key="2">
    <source>
        <dbReference type="ARBA" id="ARBA00004225"/>
    </source>
</evidence>